<dbReference type="InterPro" id="IPR010390">
    <property type="entry name" value="ABC-2_transporter-like"/>
</dbReference>
<evidence type="ECO:0000313" key="3">
    <source>
        <dbReference type="Proteomes" id="UP000639606"/>
    </source>
</evidence>
<evidence type="ECO:0000256" key="1">
    <source>
        <dbReference type="SAM" id="Phobius"/>
    </source>
</evidence>
<evidence type="ECO:0000313" key="2">
    <source>
        <dbReference type="EMBL" id="GGP59034.1"/>
    </source>
</evidence>
<dbReference type="EMBL" id="BMRG01000005">
    <property type="protein sequence ID" value="GGP59034.1"/>
    <property type="molecule type" value="Genomic_DNA"/>
</dbReference>
<proteinExistence type="predicted"/>
<keyword evidence="1" id="KW-0812">Transmembrane</keyword>
<organism evidence="2 3">
    <name type="scientific">Saccharothrix coeruleofusca</name>
    <dbReference type="NCBI Taxonomy" id="33919"/>
    <lineage>
        <taxon>Bacteria</taxon>
        <taxon>Bacillati</taxon>
        <taxon>Actinomycetota</taxon>
        <taxon>Actinomycetes</taxon>
        <taxon>Pseudonocardiales</taxon>
        <taxon>Pseudonocardiaceae</taxon>
        <taxon>Saccharothrix</taxon>
    </lineage>
</organism>
<dbReference type="Pfam" id="PF06182">
    <property type="entry name" value="ABC2_membrane_6"/>
    <property type="match status" value="1"/>
</dbReference>
<feature type="transmembrane region" description="Helical" evidence="1">
    <location>
        <begin position="138"/>
        <end position="161"/>
    </location>
</feature>
<keyword evidence="1" id="KW-1133">Transmembrane helix</keyword>
<feature type="transmembrane region" description="Helical" evidence="1">
    <location>
        <begin position="226"/>
        <end position="247"/>
    </location>
</feature>
<feature type="transmembrane region" description="Helical" evidence="1">
    <location>
        <begin position="173"/>
        <end position="192"/>
    </location>
</feature>
<sequence length="259" mass="28067">MRAYARLALAGFRRHSIYRGAMFAGLATNVVFGVIRMTVLVAAVSAAGPIAGYDTATSAVYVWLGQGLLAFVVLWGDTHLAERVRTGDVVVDLYRPWHLQAALFAEDVGRAGFAVLVRLVPPVALGALLFPFRWPDPVVLPLFAVSAVLALATSFAVRFLLNASTFWLLENRGLLSVYNVLTPVLCGLAVPLDFFPGWARDALWSTPFPAMIQAPIDVFLERGSPWAVLAHQAFWAAALAALGYFVLLRAMRKVVVQGG</sequence>
<dbReference type="PANTHER" id="PTHR36832">
    <property type="entry name" value="SLR1174 PROTEIN-RELATED"/>
    <property type="match status" value="1"/>
</dbReference>
<name>A0A918APQ0_9PSEU</name>
<comment type="caution">
    <text evidence="2">The sequence shown here is derived from an EMBL/GenBank/DDBJ whole genome shotgun (WGS) entry which is preliminary data.</text>
</comment>
<accession>A0A918APQ0</accession>
<reference evidence="2" key="2">
    <citation type="submission" date="2020-09" db="EMBL/GenBank/DDBJ databases">
        <authorList>
            <person name="Sun Q."/>
            <person name="Ohkuma M."/>
        </authorList>
    </citation>
    <scope>NUCLEOTIDE SEQUENCE</scope>
    <source>
        <strain evidence="2">JCM 3313</strain>
    </source>
</reference>
<feature type="transmembrane region" description="Helical" evidence="1">
    <location>
        <begin position="113"/>
        <end position="132"/>
    </location>
</feature>
<gene>
    <name evidence="2" type="ORF">GCM10010185_34390</name>
</gene>
<dbReference type="AlphaFoldDB" id="A0A918APQ0"/>
<dbReference type="Proteomes" id="UP000639606">
    <property type="component" value="Unassembled WGS sequence"/>
</dbReference>
<feature type="transmembrane region" description="Helical" evidence="1">
    <location>
        <begin position="21"/>
        <end position="46"/>
    </location>
</feature>
<dbReference type="RefSeq" id="WP_189224253.1">
    <property type="nucleotide sequence ID" value="NZ_BMRG01000005.1"/>
</dbReference>
<keyword evidence="1" id="KW-0472">Membrane</keyword>
<reference evidence="2" key="1">
    <citation type="journal article" date="2014" name="Int. J. Syst. Evol. Microbiol.">
        <title>Complete genome sequence of Corynebacterium casei LMG S-19264T (=DSM 44701T), isolated from a smear-ripened cheese.</title>
        <authorList>
            <consortium name="US DOE Joint Genome Institute (JGI-PGF)"/>
            <person name="Walter F."/>
            <person name="Albersmeier A."/>
            <person name="Kalinowski J."/>
            <person name="Ruckert C."/>
        </authorList>
    </citation>
    <scope>NUCLEOTIDE SEQUENCE</scope>
    <source>
        <strain evidence="2">JCM 3313</strain>
    </source>
</reference>
<dbReference type="PANTHER" id="PTHR36832:SF2">
    <property type="entry name" value="INTEGRAL MEMBRANE PROTEIN"/>
    <property type="match status" value="1"/>
</dbReference>
<keyword evidence="3" id="KW-1185">Reference proteome</keyword>
<feature type="transmembrane region" description="Helical" evidence="1">
    <location>
        <begin position="58"/>
        <end position="76"/>
    </location>
</feature>
<protein>
    <submittedName>
        <fullName evidence="2">ABC transporter permease</fullName>
    </submittedName>
</protein>